<name>A0A521D1H9_9SPHI</name>
<evidence type="ECO:0000313" key="1">
    <source>
        <dbReference type="EMBL" id="SMO64750.1"/>
    </source>
</evidence>
<proteinExistence type="predicted"/>
<organism evidence="1 2">
    <name type="scientific">Pedobacter westerhofensis</name>
    <dbReference type="NCBI Taxonomy" id="425512"/>
    <lineage>
        <taxon>Bacteria</taxon>
        <taxon>Pseudomonadati</taxon>
        <taxon>Bacteroidota</taxon>
        <taxon>Sphingobacteriia</taxon>
        <taxon>Sphingobacteriales</taxon>
        <taxon>Sphingobacteriaceae</taxon>
        <taxon>Pedobacter</taxon>
    </lineage>
</organism>
<gene>
    <name evidence="1" type="ORF">SAMN06265348_104350</name>
</gene>
<reference evidence="1 2" key="1">
    <citation type="submission" date="2017-05" db="EMBL/GenBank/DDBJ databases">
        <authorList>
            <person name="Varghese N."/>
            <person name="Submissions S."/>
        </authorList>
    </citation>
    <scope>NUCLEOTIDE SEQUENCE [LARGE SCALE GENOMIC DNA]</scope>
    <source>
        <strain evidence="1 2">DSM 19036</strain>
    </source>
</reference>
<accession>A0A521D1H9</accession>
<keyword evidence="2" id="KW-1185">Reference proteome</keyword>
<evidence type="ECO:0000313" key="2">
    <source>
        <dbReference type="Proteomes" id="UP000320300"/>
    </source>
</evidence>
<protein>
    <submittedName>
        <fullName evidence="1">Uncharacterized protein</fullName>
    </submittedName>
</protein>
<sequence length="34" mass="4236">MLVLHDVSKFYEIQIQPDIWRVHLFIRLIEQNQL</sequence>
<dbReference type="AlphaFoldDB" id="A0A521D1H9"/>
<dbReference type="EMBL" id="FXTN01000004">
    <property type="protein sequence ID" value="SMO64750.1"/>
    <property type="molecule type" value="Genomic_DNA"/>
</dbReference>
<dbReference type="Proteomes" id="UP000320300">
    <property type="component" value="Unassembled WGS sequence"/>
</dbReference>